<feature type="transmembrane region" description="Helical" evidence="14">
    <location>
        <begin position="21"/>
        <end position="41"/>
    </location>
</feature>
<dbReference type="SMART" id="SM00220">
    <property type="entry name" value="S_TKc"/>
    <property type="match status" value="1"/>
</dbReference>
<evidence type="ECO:0000256" key="10">
    <source>
        <dbReference type="ARBA" id="ARBA00023136"/>
    </source>
</evidence>
<organism evidence="16 17">
    <name type="scientific">Acacia crassicarpa</name>
    <name type="common">northern wattle</name>
    <dbReference type="NCBI Taxonomy" id="499986"/>
    <lineage>
        <taxon>Eukaryota</taxon>
        <taxon>Viridiplantae</taxon>
        <taxon>Streptophyta</taxon>
        <taxon>Embryophyta</taxon>
        <taxon>Tracheophyta</taxon>
        <taxon>Spermatophyta</taxon>
        <taxon>Magnoliopsida</taxon>
        <taxon>eudicotyledons</taxon>
        <taxon>Gunneridae</taxon>
        <taxon>Pentapetalae</taxon>
        <taxon>rosids</taxon>
        <taxon>fabids</taxon>
        <taxon>Fabales</taxon>
        <taxon>Fabaceae</taxon>
        <taxon>Caesalpinioideae</taxon>
        <taxon>mimosoid clade</taxon>
        <taxon>Acacieae</taxon>
        <taxon>Acacia</taxon>
    </lineage>
</organism>
<dbReference type="InterPro" id="IPR000719">
    <property type="entry name" value="Prot_kinase_dom"/>
</dbReference>
<dbReference type="PROSITE" id="PS00108">
    <property type="entry name" value="PROTEIN_KINASE_ST"/>
    <property type="match status" value="1"/>
</dbReference>
<feature type="binding site" evidence="12">
    <location>
        <position position="568"/>
    </location>
    <ligand>
        <name>ATP</name>
        <dbReference type="ChEBI" id="CHEBI:30616"/>
    </ligand>
</feature>
<dbReference type="Proteomes" id="UP001293593">
    <property type="component" value="Unassembled WGS sequence"/>
</dbReference>
<dbReference type="AlphaFoldDB" id="A0AAE1N041"/>
<evidence type="ECO:0000256" key="14">
    <source>
        <dbReference type="SAM" id="Phobius"/>
    </source>
</evidence>
<dbReference type="InterPro" id="IPR024788">
    <property type="entry name" value="Malectin-like_Carb-bd_dom"/>
</dbReference>
<dbReference type="InterPro" id="IPR011009">
    <property type="entry name" value="Kinase-like_dom_sf"/>
</dbReference>
<gene>
    <name evidence="16" type="ORF">QN277_011940</name>
</gene>
<evidence type="ECO:0000313" key="17">
    <source>
        <dbReference type="Proteomes" id="UP001293593"/>
    </source>
</evidence>
<keyword evidence="7" id="KW-0418">Kinase</keyword>
<sequence>MKTKLRLLHPNMSELSTSASLRTIFFLCFPLLFPFILASFYTPVDLLSINCGSSGHSSGNDRTWTGDVDSKFLHREGESIVATALTQSPSTQQVPYTTARLSRSQFSYSFPVSPGQKFLRLFFYPASYPGFDRFNAFFTVKSGGFTLLKDFNASVTADANSVDTIFREYCVSIGDGERLNLTFTPNSTDPHSYAFVNGIEIVSMPEDLYYTKHESLGFKLIGSAAMFSISDNVALQTEYRLNVGGKHISALEDTGMLRFWGVDGSFVVKTSLPTDYEGWRRRLIFSEVPNYTAPEQVYRTERDMGMNKTLNMISNLTWEFPVNSGFTYMLRLHFCELNPDINISYNRMFDIYIADQLAEDDANVLHWAKEKAIPVYRDYAVIVSGDGKPASLSLKMHPALAWKVEYSDAFLNGLEIFKISDSQKNLAGPNPDPLPPSTPNHNDQTIYHARKTRKLILIGVIVGVAASMVVLVSCVAFFLINRGKKSNKSHKSSCGTSKWGPFSFTTIKSASTTTNGSSLPMELCRHFSIAEIRAATNNFDELFNVGVGGFGNVYKGYIDGGQTPVAIKRLKPGSQQGLHEFKTEIEMLSQLRHHHLVSLIGYCYESNEMVLVYDFMARGTLRNHLYNTDNPALPWKRRLQICIGAARGLHYLHTGAKQMVIHRDVKTTNILIDDKWEAKVSDFGLSRIGPNGLKAHVSTVVKGSIGYLDPEYYKRQHLTEKSDVYSFGVVLFEVLCSRPPIIRIADKRQVLLSDWARNCFHKGTLIEIVDPALKGTIATECLKKFGEIGVSCLLDDATQRPSMNDVVWGLEFALQLQESAEKMRGREEDDDDGEGGNKKKNCAEDSDSMFSSNNSVWVVSDFNKSSGVSVTSTTGDHSKDSSRLLDNSVFSEILDPRAR</sequence>
<dbReference type="GO" id="GO:0005524">
    <property type="term" value="F:ATP binding"/>
    <property type="evidence" value="ECO:0007669"/>
    <property type="project" value="UniProtKB-UniRule"/>
</dbReference>
<dbReference type="PANTHER" id="PTHR34590:SF15">
    <property type="entry name" value="PROTEIN KINASE DOMAIN-CONTAINING PROTEIN"/>
    <property type="match status" value="1"/>
</dbReference>
<dbReference type="Pfam" id="PF12819">
    <property type="entry name" value="Malectin_like"/>
    <property type="match status" value="1"/>
</dbReference>
<dbReference type="Gene3D" id="2.60.120.430">
    <property type="entry name" value="Galactose-binding lectin"/>
    <property type="match status" value="2"/>
</dbReference>
<evidence type="ECO:0000256" key="7">
    <source>
        <dbReference type="ARBA" id="ARBA00022777"/>
    </source>
</evidence>
<evidence type="ECO:0000256" key="11">
    <source>
        <dbReference type="ARBA" id="ARBA00023180"/>
    </source>
</evidence>
<evidence type="ECO:0000259" key="15">
    <source>
        <dbReference type="PROSITE" id="PS50011"/>
    </source>
</evidence>
<evidence type="ECO:0000313" key="16">
    <source>
        <dbReference type="EMBL" id="KAK4280301.1"/>
    </source>
</evidence>
<evidence type="ECO:0000256" key="9">
    <source>
        <dbReference type="ARBA" id="ARBA00022989"/>
    </source>
</evidence>
<dbReference type="PROSITE" id="PS50011">
    <property type="entry name" value="PROTEIN_KINASE_DOM"/>
    <property type="match status" value="1"/>
</dbReference>
<dbReference type="SUPFAM" id="SSF56112">
    <property type="entry name" value="Protein kinase-like (PK-like)"/>
    <property type="match status" value="1"/>
</dbReference>
<dbReference type="GO" id="GO:0004674">
    <property type="term" value="F:protein serine/threonine kinase activity"/>
    <property type="evidence" value="ECO:0007669"/>
    <property type="project" value="UniProtKB-KW"/>
</dbReference>
<dbReference type="PROSITE" id="PS00107">
    <property type="entry name" value="PROTEIN_KINASE_ATP"/>
    <property type="match status" value="1"/>
</dbReference>
<keyword evidence="6 12" id="KW-0547">Nucleotide-binding</keyword>
<keyword evidence="5" id="KW-0732">Signal</keyword>
<name>A0AAE1N041_9FABA</name>
<dbReference type="PANTHER" id="PTHR34590">
    <property type="entry name" value="OS03G0124300 PROTEIN-RELATED"/>
    <property type="match status" value="1"/>
</dbReference>
<evidence type="ECO:0000256" key="4">
    <source>
        <dbReference type="ARBA" id="ARBA00022692"/>
    </source>
</evidence>
<keyword evidence="2" id="KW-0723">Serine/threonine-protein kinase</keyword>
<evidence type="ECO:0000256" key="1">
    <source>
        <dbReference type="ARBA" id="ARBA00004479"/>
    </source>
</evidence>
<dbReference type="FunFam" id="1.10.510.10:FF:000252">
    <property type="entry name" value="Receptor-like protein kinase FERONIA"/>
    <property type="match status" value="1"/>
</dbReference>
<dbReference type="GO" id="GO:0010038">
    <property type="term" value="P:response to metal ion"/>
    <property type="evidence" value="ECO:0007669"/>
    <property type="project" value="UniProtKB-ARBA"/>
</dbReference>
<evidence type="ECO:0000256" key="8">
    <source>
        <dbReference type="ARBA" id="ARBA00022840"/>
    </source>
</evidence>
<dbReference type="FunFam" id="3.30.200.20:FF:000645">
    <property type="entry name" value="Receptor-like protein kinase FERONIA"/>
    <property type="match status" value="1"/>
</dbReference>
<proteinExistence type="predicted"/>
<reference evidence="16" key="1">
    <citation type="submission" date="2023-10" db="EMBL/GenBank/DDBJ databases">
        <title>Chromosome-level genome of the transformable northern wattle, Acacia crassicarpa.</title>
        <authorList>
            <person name="Massaro I."/>
            <person name="Sinha N.R."/>
            <person name="Poethig S."/>
            <person name="Leichty A.R."/>
        </authorList>
    </citation>
    <scope>NUCLEOTIDE SEQUENCE</scope>
    <source>
        <strain evidence="16">Acra3RX</strain>
        <tissue evidence="16">Leaf</tissue>
    </source>
</reference>
<accession>A0AAE1N041</accession>
<evidence type="ECO:0000256" key="12">
    <source>
        <dbReference type="PROSITE-ProRule" id="PRU10141"/>
    </source>
</evidence>
<keyword evidence="4 14" id="KW-0812">Transmembrane</keyword>
<dbReference type="Gene3D" id="3.30.200.20">
    <property type="entry name" value="Phosphorylase Kinase, domain 1"/>
    <property type="match status" value="1"/>
</dbReference>
<evidence type="ECO:0000256" key="3">
    <source>
        <dbReference type="ARBA" id="ARBA00022679"/>
    </source>
</evidence>
<dbReference type="FunFam" id="2.60.120.430:FF:000007">
    <property type="entry name" value="FERONIA receptor-like kinase"/>
    <property type="match status" value="1"/>
</dbReference>
<dbReference type="Pfam" id="PF07714">
    <property type="entry name" value="PK_Tyr_Ser-Thr"/>
    <property type="match status" value="1"/>
</dbReference>
<keyword evidence="17" id="KW-1185">Reference proteome</keyword>
<feature type="transmembrane region" description="Helical" evidence="14">
    <location>
        <begin position="455"/>
        <end position="480"/>
    </location>
</feature>
<dbReference type="FunFam" id="2.60.120.430:FF:000003">
    <property type="entry name" value="FERONIA receptor-like kinase"/>
    <property type="match status" value="1"/>
</dbReference>
<dbReference type="CDD" id="cd14066">
    <property type="entry name" value="STKc_IRAK"/>
    <property type="match status" value="1"/>
</dbReference>
<feature type="domain" description="Protein kinase" evidence="15">
    <location>
        <begin position="539"/>
        <end position="813"/>
    </location>
</feature>
<dbReference type="GO" id="GO:0004714">
    <property type="term" value="F:transmembrane receptor protein tyrosine kinase activity"/>
    <property type="evidence" value="ECO:0007669"/>
    <property type="project" value="InterPro"/>
</dbReference>
<dbReference type="EMBL" id="JAWXYG010000002">
    <property type="protein sequence ID" value="KAK4280301.1"/>
    <property type="molecule type" value="Genomic_DNA"/>
</dbReference>
<protein>
    <recommendedName>
        <fullName evidence="15">Protein kinase domain-containing protein</fullName>
    </recommendedName>
</protein>
<keyword evidence="8 12" id="KW-0067">ATP-binding</keyword>
<keyword evidence="9 14" id="KW-1133">Transmembrane helix</keyword>
<dbReference type="InterPro" id="IPR008271">
    <property type="entry name" value="Ser/Thr_kinase_AS"/>
</dbReference>
<dbReference type="InterPro" id="IPR045272">
    <property type="entry name" value="ANXUR1/2-like"/>
</dbReference>
<evidence type="ECO:0000256" key="5">
    <source>
        <dbReference type="ARBA" id="ARBA00022729"/>
    </source>
</evidence>
<feature type="region of interest" description="Disordered" evidence="13">
    <location>
        <begin position="821"/>
        <end position="850"/>
    </location>
</feature>
<keyword evidence="3" id="KW-0808">Transferase</keyword>
<evidence type="ECO:0000256" key="2">
    <source>
        <dbReference type="ARBA" id="ARBA00022527"/>
    </source>
</evidence>
<dbReference type="Gene3D" id="1.10.510.10">
    <property type="entry name" value="Transferase(Phosphotransferase) domain 1"/>
    <property type="match status" value="1"/>
</dbReference>
<comment type="subcellular location">
    <subcellularLocation>
        <location evidence="1">Membrane</location>
        <topology evidence="1">Single-pass type I membrane protein</topology>
    </subcellularLocation>
</comment>
<dbReference type="GO" id="GO:0016020">
    <property type="term" value="C:membrane"/>
    <property type="evidence" value="ECO:0007669"/>
    <property type="project" value="UniProtKB-SubCell"/>
</dbReference>
<evidence type="ECO:0000256" key="6">
    <source>
        <dbReference type="ARBA" id="ARBA00022741"/>
    </source>
</evidence>
<dbReference type="InterPro" id="IPR017441">
    <property type="entry name" value="Protein_kinase_ATP_BS"/>
</dbReference>
<keyword evidence="11" id="KW-0325">Glycoprotein</keyword>
<comment type="caution">
    <text evidence="16">The sequence shown here is derived from an EMBL/GenBank/DDBJ whole genome shotgun (WGS) entry which is preliminary data.</text>
</comment>
<evidence type="ECO:0000256" key="13">
    <source>
        <dbReference type="SAM" id="MobiDB-lite"/>
    </source>
</evidence>
<dbReference type="InterPro" id="IPR001245">
    <property type="entry name" value="Ser-Thr/Tyr_kinase_cat_dom"/>
</dbReference>
<keyword evidence="10 14" id="KW-0472">Membrane</keyword>